<sequence>MSNRNLNGSIALTKLPQSIIIEKQGKSGMVRGIFLPIDGNNLTEKDGAVYMDVRVTVREEADQYGQNGFISKGIPSEVYKTLKDTPDALKAAQPILGNIKDFSATANTVPVATVSDDDDLPF</sequence>
<comment type="caution">
    <text evidence="1">The sequence shown here is derived from an EMBL/GenBank/DDBJ whole genome shotgun (WGS) entry which is preliminary data.</text>
</comment>
<dbReference type="Proteomes" id="UP001170954">
    <property type="component" value="Unassembled WGS sequence"/>
</dbReference>
<dbReference type="EMBL" id="JACAGK010000044">
    <property type="protein sequence ID" value="MDM1049345.1"/>
    <property type="molecule type" value="Genomic_DNA"/>
</dbReference>
<protein>
    <submittedName>
        <fullName evidence="1">Uncharacterized protein</fullName>
    </submittedName>
</protein>
<reference evidence="1" key="1">
    <citation type="submission" date="2020-06" db="EMBL/GenBank/DDBJ databases">
        <authorList>
            <person name="Dong N."/>
        </authorList>
    </citation>
    <scope>NUCLEOTIDE SEQUENCE</scope>
    <source>
        <strain evidence="1">R1692</strain>
    </source>
</reference>
<gene>
    <name evidence="1" type="ORF">HX018_13970</name>
</gene>
<evidence type="ECO:0000313" key="1">
    <source>
        <dbReference type="EMBL" id="MDM1049345.1"/>
    </source>
</evidence>
<accession>A0ABT7NQ09</accession>
<keyword evidence="2" id="KW-1185">Reference proteome</keyword>
<reference evidence="1" key="2">
    <citation type="journal article" date="2022" name="Sci. Total Environ.">
        <title>Prevalence, transmission, and molecular epidemiology of tet(X)-positive bacteria among humans, animals, and environmental niches in China: An epidemiological, and genomic-based study.</title>
        <authorList>
            <person name="Dong N."/>
            <person name="Zeng Y."/>
            <person name="Cai C."/>
            <person name="Sun C."/>
            <person name="Lu J."/>
            <person name="Liu C."/>
            <person name="Zhou H."/>
            <person name="Sun Q."/>
            <person name="Shu L."/>
            <person name="Wang H."/>
            <person name="Wang Y."/>
            <person name="Wang S."/>
            <person name="Wu C."/>
            <person name="Chan E.W."/>
            <person name="Chen G."/>
            <person name="Shen Z."/>
            <person name="Chen S."/>
            <person name="Zhang R."/>
        </authorList>
    </citation>
    <scope>NUCLEOTIDE SEQUENCE</scope>
    <source>
        <strain evidence="1">R1692</strain>
    </source>
</reference>
<name>A0ABT7NQ09_9SPHI</name>
<proteinExistence type="predicted"/>
<dbReference type="RefSeq" id="WP_286651787.1">
    <property type="nucleotide sequence ID" value="NZ_JACAGK010000044.1"/>
</dbReference>
<organism evidence="1 2">
    <name type="scientific">Sphingobacterium hotanense</name>
    <dbReference type="NCBI Taxonomy" id="649196"/>
    <lineage>
        <taxon>Bacteria</taxon>
        <taxon>Pseudomonadati</taxon>
        <taxon>Bacteroidota</taxon>
        <taxon>Sphingobacteriia</taxon>
        <taxon>Sphingobacteriales</taxon>
        <taxon>Sphingobacteriaceae</taxon>
        <taxon>Sphingobacterium</taxon>
    </lineage>
</organism>
<evidence type="ECO:0000313" key="2">
    <source>
        <dbReference type="Proteomes" id="UP001170954"/>
    </source>
</evidence>